<dbReference type="PANTHER" id="PTHR43828:SF5">
    <property type="entry name" value="TRANSCRIPTIONAL REPRESSOR XBP1"/>
    <property type="match status" value="1"/>
</dbReference>
<feature type="transmembrane region" description="Helical" evidence="2">
    <location>
        <begin position="53"/>
        <end position="74"/>
    </location>
</feature>
<dbReference type="PROSITE" id="PS51299">
    <property type="entry name" value="HTH_APSES"/>
    <property type="match status" value="1"/>
</dbReference>
<dbReference type="SUPFAM" id="SSF54616">
    <property type="entry name" value="DNA-binding domain of Mlu1-box binding protein MBP1"/>
    <property type="match status" value="1"/>
</dbReference>
<feature type="compositionally biased region" description="Low complexity" evidence="1">
    <location>
        <begin position="686"/>
        <end position="696"/>
    </location>
</feature>
<protein>
    <recommendedName>
        <fullName evidence="3">HTH APSES-type domain-containing protein</fullName>
    </recommendedName>
</protein>
<evidence type="ECO:0000256" key="2">
    <source>
        <dbReference type="SAM" id="Phobius"/>
    </source>
</evidence>
<dbReference type="Proteomes" id="UP001152964">
    <property type="component" value="Chromosome 9"/>
</dbReference>
<dbReference type="InterPro" id="IPR051642">
    <property type="entry name" value="SWI6-like"/>
</dbReference>
<feature type="transmembrane region" description="Helical" evidence="2">
    <location>
        <begin position="166"/>
        <end position="185"/>
    </location>
</feature>
<feature type="compositionally biased region" description="Low complexity" evidence="1">
    <location>
        <begin position="809"/>
        <end position="820"/>
    </location>
</feature>
<feature type="region of interest" description="Disordered" evidence="1">
    <location>
        <begin position="675"/>
        <end position="702"/>
    </location>
</feature>
<feature type="region of interest" description="Disordered" evidence="1">
    <location>
        <begin position="620"/>
        <end position="648"/>
    </location>
</feature>
<feature type="compositionally biased region" description="Polar residues" evidence="1">
    <location>
        <begin position="369"/>
        <end position="384"/>
    </location>
</feature>
<feature type="compositionally biased region" description="Polar residues" evidence="1">
    <location>
        <begin position="821"/>
        <end position="840"/>
    </location>
</feature>
<evidence type="ECO:0000259" key="3">
    <source>
        <dbReference type="PROSITE" id="PS51299"/>
    </source>
</evidence>
<keyword evidence="5" id="KW-1185">Reference proteome</keyword>
<evidence type="ECO:0000313" key="4">
    <source>
        <dbReference type="EMBL" id="CAI2037309.1"/>
    </source>
</evidence>
<dbReference type="InterPro" id="IPR003163">
    <property type="entry name" value="Tscrpt_reg_HTH_APSES-type"/>
</dbReference>
<reference evidence="4" key="1">
    <citation type="submission" date="2022-08" db="EMBL/GenBank/DDBJ databases">
        <authorList>
            <person name="Byrne P K."/>
        </authorList>
    </citation>
    <scope>NUCLEOTIDE SEQUENCE</scope>
    <source>
        <strain evidence="4">UCD650</strain>
    </source>
</reference>
<organism evidence="4 5">
    <name type="scientific">Saccharomyces eubayanus</name>
    <name type="common">Yeast</name>
    <dbReference type="NCBI Taxonomy" id="1080349"/>
    <lineage>
        <taxon>Eukaryota</taxon>
        <taxon>Fungi</taxon>
        <taxon>Dikarya</taxon>
        <taxon>Ascomycota</taxon>
        <taxon>Saccharomycotina</taxon>
        <taxon>Saccharomycetes</taxon>
        <taxon>Saccharomycetales</taxon>
        <taxon>Saccharomycetaceae</taxon>
        <taxon>Saccharomyces</taxon>
    </lineage>
</organism>
<evidence type="ECO:0000256" key="1">
    <source>
        <dbReference type="SAM" id="MobiDB-lite"/>
    </source>
</evidence>
<accession>A0ABN8VS29</accession>
<feature type="region of interest" description="Disordered" evidence="1">
    <location>
        <begin position="806"/>
        <end position="840"/>
    </location>
</feature>
<evidence type="ECO:0000313" key="5">
    <source>
        <dbReference type="Proteomes" id="UP001152964"/>
    </source>
</evidence>
<dbReference type="EMBL" id="OX291499">
    <property type="protein sequence ID" value="CAI2037309.1"/>
    <property type="molecule type" value="Genomic_DNA"/>
</dbReference>
<proteinExistence type="predicted"/>
<dbReference type="InterPro" id="IPR036887">
    <property type="entry name" value="HTH_APSES_sf"/>
</dbReference>
<sequence>MDNGFQGQATKTRNKKKKGTGTLAAVPAAPQPLIRGLRTHPQQRSCYTDMVRGCWLGPAPLFFFLVLRFSVLLLPSRSAPLLASLALEFADRRLGLPCILPHRYCPPFPHRGERIHKYLLTLSIHILKYVYICIYIYTYLYIFILKTRAYPHTPRSLTEYIYIYKFIYSYILAFREVVHFCLFLFCHSPPPFFRNSKTTDGFHNMKYPAFSIDTDTVCLSDSPLDDYQRLYLVSVLDRNSPPASFSSGLSIKKANYKSSIAAQFTHPNFIVRPQNATEGEEDGRPPQNVLNCFEYQFPNLQTIQSPLHEQELFAQLSSSNAAAAATASHPPLHLHGKNVLMGKIILAASRANRTPVSASPIKQERKSLSAASRENGPSSLTKNQQFKLTKMDHNLINDKLINPNNCVIWSHDSGYVFMTGIWRLYQDVMKGLINLPRKDAAAASQQQFLCKAEFEKILSFCFYNHNSFPSDDSSNLLLSSTSASPPKRRKSTGSAFLDPGSSSSATPSAQANNYIDFHWNNIKPELRDFICQSYKDFLIDELGPDQLDLPNLNPANFTKRIRGGYIKIQGTWLPMEISRLLCLRFCFPIRYLLVPIFGPEFPRDCEAWYLAHQNVTVTTPTTSAMAKPKQKPRPRPRQRSTSMSHSKAQKLVIEDALPSFDSFVENLGLSSSDKNFIKKKNKRQKSPTYSSPSTSPIGPKDPTVQILSNLASFYNTHGHRYSYPGNIYIPQQKYPLPASGRLSSPQGQQNYTYDHTHPVPSQYQSPRQYNIPSSPIAPAPPTFPQPYSDDHYHFLKYANEVYKQRNYQAANNTNANTDTTSSPKANNSLNNLKFKTNSKQ</sequence>
<feature type="compositionally biased region" description="Basic residues" evidence="1">
    <location>
        <begin position="628"/>
        <end position="638"/>
    </location>
</feature>
<keyword evidence="2" id="KW-1133">Transmembrane helix</keyword>
<name>A0ABN8VS29_SACEU</name>
<feature type="transmembrane region" description="Helical" evidence="2">
    <location>
        <begin position="126"/>
        <end position="145"/>
    </location>
</feature>
<keyword evidence="2" id="KW-0472">Membrane</keyword>
<feature type="region of interest" description="Disordered" evidence="1">
    <location>
        <begin position="355"/>
        <end position="384"/>
    </location>
</feature>
<feature type="domain" description="HTH APSES-type" evidence="3">
    <location>
        <begin position="495"/>
        <end position="608"/>
    </location>
</feature>
<dbReference type="Gene3D" id="3.10.260.10">
    <property type="entry name" value="Transcription regulator HTH, APSES-type DNA-binding domain"/>
    <property type="match status" value="1"/>
</dbReference>
<feature type="region of interest" description="Disordered" evidence="1">
    <location>
        <begin position="1"/>
        <end position="22"/>
    </location>
</feature>
<feature type="region of interest" description="Disordered" evidence="1">
    <location>
        <begin position="479"/>
        <end position="507"/>
    </location>
</feature>
<gene>
    <name evidence="4" type="primary">U6500I00780</name>
    <name evidence="4" type="ORF">SEUBUCD650_0I00780</name>
</gene>
<keyword evidence="2" id="KW-0812">Transmembrane</keyword>
<dbReference type="PANTHER" id="PTHR43828">
    <property type="entry name" value="ASPARAGINASE"/>
    <property type="match status" value="1"/>
</dbReference>